<comment type="function">
    <text evidence="4">Involved in the maturation of [NiFe] hydrogenases. Required for nickel insertion into the metal center of the hydrogenase.</text>
</comment>
<dbReference type="Gene3D" id="3.30.2320.80">
    <property type="match status" value="1"/>
</dbReference>
<evidence type="ECO:0000256" key="1">
    <source>
        <dbReference type="ARBA" id="ARBA00022596"/>
    </source>
</evidence>
<dbReference type="HAMAP" id="MF_00213">
    <property type="entry name" value="HypA_HybF"/>
    <property type="match status" value="1"/>
</dbReference>
<keyword evidence="3 4" id="KW-0862">Zinc</keyword>
<gene>
    <name evidence="4" type="primary">hypA</name>
    <name evidence="5" type="ordered locus">Desdi_0733</name>
</gene>
<comment type="similarity">
    <text evidence="4">Belongs to the HypA/HybF family.</text>
</comment>
<dbReference type="STRING" id="871963.Desdi_0733"/>
<dbReference type="EMBL" id="CP003344">
    <property type="protein sequence ID" value="AGA68260.1"/>
    <property type="molecule type" value="Genomic_DNA"/>
</dbReference>
<evidence type="ECO:0000313" key="6">
    <source>
        <dbReference type="Proteomes" id="UP000010797"/>
    </source>
</evidence>
<keyword evidence="6" id="KW-1185">Reference proteome</keyword>
<dbReference type="GO" id="GO:0008270">
    <property type="term" value="F:zinc ion binding"/>
    <property type="evidence" value="ECO:0007669"/>
    <property type="project" value="UniProtKB-UniRule"/>
</dbReference>
<evidence type="ECO:0000256" key="2">
    <source>
        <dbReference type="ARBA" id="ARBA00022723"/>
    </source>
</evidence>
<dbReference type="RefSeq" id="WP_015261262.1">
    <property type="nucleotide sequence ID" value="NC_019903.1"/>
</dbReference>
<dbReference type="PIRSF" id="PIRSF004761">
    <property type="entry name" value="Hydrgn_mat_HypA"/>
    <property type="match status" value="1"/>
</dbReference>
<reference evidence="6" key="1">
    <citation type="submission" date="2012-02" db="EMBL/GenBank/DDBJ databases">
        <title>Complete sequence of Desulfitobacterium dichloroeliminans LMG P-21439.</title>
        <authorList>
            <person name="Lucas S."/>
            <person name="Han J."/>
            <person name="Lapidus A."/>
            <person name="Cheng J.-F."/>
            <person name="Goodwin L."/>
            <person name="Pitluck S."/>
            <person name="Peters L."/>
            <person name="Ovchinnikova G."/>
            <person name="Teshima H."/>
            <person name="Detter J.C."/>
            <person name="Han C."/>
            <person name="Tapia R."/>
            <person name="Land M."/>
            <person name="Hauser L."/>
            <person name="Kyrpides N."/>
            <person name="Ivanova N."/>
            <person name="Pagani I."/>
            <person name="Kruse T."/>
            <person name="de Vos W.M."/>
            <person name="Boon N."/>
            <person name="Smidt H."/>
            <person name="Woyke T."/>
        </authorList>
    </citation>
    <scope>NUCLEOTIDE SEQUENCE [LARGE SCALE GENOMIC DNA]</scope>
    <source>
        <strain evidence="6">LMG P-21439 / DCA1</strain>
    </source>
</reference>
<feature type="binding site" evidence="4">
    <location>
        <position position="73"/>
    </location>
    <ligand>
        <name>Zn(2+)</name>
        <dbReference type="ChEBI" id="CHEBI:29105"/>
    </ligand>
</feature>
<dbReference type="GO" id="GO:0051604">
    <property type="term" value="P:protein maturation"/>
    <property type="evidence" value="ECO:0007669"/>
    <property type="project" value="InterPro"/>
</dbReference>
<evidence type="ECO:0000256" key="3">
    <source>
        <dbReference type="ARBA" id="ARBA00022833"/>
    </source>
</evidence>
<dbReference type="InterPro" id="IPR000688">
    <property type="entry name" value="HypA/HybF"/>
</dbReference>
<feature type="binding site" evidence="4">
    <location>
        <position position="94"/>
    </location>
    <ligand>
        <name>Zn(2+)</name>
        <dbReference type="ChEBI" id="CHEBI:29105"/>
    </ligand>
</feature>
<dbReference type="HOGENOM" id="CLU_126929_3_0_9"/>
<dbReference type="PANTHER" id="PTHR34535:SF3">
    <property type="entry name" value="HYDROGENASE MATURATION FACTOR HYPA"/>
    <property type="match status" value="1"/>
</dbReference>
<dbReference type="GO" id="GO:0016151">
    <property type="term" value="F:nickel cation binding"/>
    <property type="evidence" value="ECO:0007669"/>
    <property type="project" value="UniProtKB-UniRule"/>
</dbReference>
<dbReference type="eggNOG" id="COG0375">
    <property type="taxonomic scope" value="Bacteria"/>
</dbReference>
<accession>L0F5E0</accession>
<organism evidence="5 6">
    <name type="scientific">Desulfitobacterium dichloroeliminans (strain LMG P-21439 / DCA1)</name>
    <dbReference type="NCBI Taxonomy" id="871963"/>
    <lineage>
        <taxon>Bacteria</taxon>
        <taxon>Bacillati</taxon>
        <taxon>Bacillota</taxon>
        <taxon>Clostridia</taxon>
        <taxon>Eubacteriales</taxon>
        <taxon>Desulfitobacteriaceae</taxon>
        <taxon>Desulfitobacterium</taxon>
    </lineage>
</organism>
<dbReference type="PANTHER" id="PTHR34535">
    <property type="entry name" value="HYDROGENASE MATURATION FACTOR HYPA"/>
    <property type="match status" value="1"/>
</dbReference>
<dbReference type="AlphaFoldDB" id="L0F5E0"/>
<evidence type="ECO:0000256" key="4">
    <source>
        <dbReference type="HAMAP-Rule" id="MF_00213"/>
    </source>
</evidence>
<feature type="binding site" evidence="4">
    <location>
        <position position="76"/>
    </location>
    <ligand>
        <name>Zn(2+)</name>
        <dbReference type="ChEBI" id="CHEBI:29105"/>
    </ligand>
</feature>
<feature type="binding site" evidence="4">
    <location>
        <position position="2"/>
    </location>
    <ligand>
        <name>Ni(2+)</name>
        <dbReference type="ChEBI" id="CHEBI:49786"/>
    </ligand>
</feature>
<keyword evidence="2 4" id="KW-0479">Metal-binding</keyword>
<proteinExistence type="inferred from homology"/>
<protein>
    <recommendedName>
        <fullName evidence="4">Hydrogenase maturation factor HypA</fullName>
    </recommendedName>
</protein>
<dbReference type="Proteomes" id="UP000010797">
    <property type="component" value="Chromosome"/>
</dbReference>
<dbReference type="Pfam" id="PF01155">
    <property type="entry name" value="HypA"/>
    <property type="match status" value="1"/>
</dbReference>
<feature type="binding site" evidence="4">
    <location>
        <position position="91"/>
    </location>
    <ligand>
        <name>Zn(2+)</name>
        <dbReference type="ChEBI" id="CHEBI:29105"/>
    </ligand>
</feature>
<name>L0F5E0_DESDL</name>
<dbReference type="KEGG" id="ddl:Desdi_0733"/>
<evidence type="ECO:0000313" key="5">
    <source>
        <dbReference type="EMBL" id="AGA68260.1"/>
    </source>
</evidence>
<sequence>MHELPIMEDVLNIVVDFGLRNNANKIVKINLRASALSGIIPKWATIFFKMISRDTIAQDAILEFAISPIRVNCRDCFQESDIQTNPPVFVCSACGSDEVSILSGRDLRIESIGIL</sequence>
<dbReference type="OrthoDB" id="9800361at2"/>
<keyword evidence="1 4" id="KW-0533">Nickel</keyword>